<dbReference type="Pfam" id="PF10255">
    <property type="entry name" value="Paf67"/>
    <property type="match status" value="1"/>
</dbReference>
<comment type="similarity">
    <text evidence="4">Belongs to the eIF-3 subunit L family.</text>
</comment>
<gene>
    <name evidence="5" type="ORF">CEUSTIGMA_g6695.t1</name>
</gene>
<evidence type="ECO:0000313" key="5">
    <source>
        <dbReference type="EMBL" id="GAX79255.1"/>
    </source>
</evidence>
<keyword evidence="6" id="KW-1185">Reference proteome</keyword>
<dbReference type="OrthoDB" id="15082at2759"/>
<dbReference type="HAMAP" id="MF_03011">
    <property type="entry name" value="eIF3l"/>
    <property type="match status" value="1"/>
</dbReference>
<reference evidence="5 6" key="1">
    <citation type="submission" date="2017-08" db="EMBL/GenBank/DDBJ databases">
        <title>Acidophilic green algal genome provides insights into adaptation to an acidic environment.</title>
        <authorList>
            <person name="Hirooka S."/>
            <person name="Hirose Y."/>
            <person name="Kanesaki Y."/>
            <person name="Higuchi S."/>
            <person name="Fujiwara T."/>
            <person name="Onuma R."/>
            <person name="Era A."/>
            <person name="Ohbayashi R."/>
            <person name="Uzuka A."/>
            <person name="Nozaki H."/>
            <person name="Yoshikawa H."/>
            <person name="Miyagishima S.Y."/>
        </authorList>
    </citation>
    <scope>NUCLEOTIDE SEQUENCE [LARGE SCALE GENOMIC DNA]</scope>
    <source>
        <strain evidence="5 6">NIES-2499</strain>
    </source>
</reference>
<dbReference type="STRING" id="1157962.A0A250X860"/>
<dbReference type="GO" id="GO:0001732">
    <property type="term" value="P:formation of cytoplasmic translation initiation complex"/>
    <property type="evidence" value="ECO:0007669"/>
    <property type="project" value="UniProtKB-UniRule"/>
</dbReference>
<evidence type="ECO:0000256" key="2">
    <source>
        <dbReference type="ARBA" id="ARBA00022540"/>
    </source>
</evidence>
<comment type="subunit">
    <text evidence="4">Component of the eukaryotic translation initiation factor 3 (eIF-3) complex.</text>
</comment>
<dbReference type="GO" id="GO:0033290">
    <property type="term" value="C:eukaryotic 48S preinitiation complex"/>
    <property type="evidence" value="ECO:0007669"/>
    <property type="project" value="UniProtKB-UniRule"/>
</dbReference>
<evidence type="ECO:0000256" key="1">
    <source>
        <dbReference type="ARBA" id="ARBA00022490"/>
    </source>
</evidence>
<dbReference type="GO" id="GO:0003743">
    <property type="term" value="F:translation initiation factor activity"/>
    <property type="evidence" value="ECO:0007669"/>
    <property type="project" value="UniProtKB-UniRule"/>
</dbReference>
<accession>A0A250X860</accession>
<name>A0A250X860_9CHLO</name>
<dbReference type="GO" id="GO:0005852">
    <property type="term" value="C:eukaryotic translation initiation factor 3 complex"/>
    <property type="evidence" value="ECO:0007669"/>
    <property type="project" value="UniProtKB-UniRule"/>
</dbReference>
<sequence>MDTAYFVPDIVRQWLFYLYRERNIPEIQSMYEVSFQKLSDRYYKTTPWPAVEMIADVVDQDHVFCLLYKEMYYRHLYARCTPDLKQRCESWENYCDLFGLLLHSNVNMQLPNLWMWDMIDEFIYQFQSFCQYRSKVSQKSPEELEQLKKYDKVWNVLEVLNVLQALVDKSGIVAELEADGGAELFATDGYTSNQSNVLRLLGYFSLVGLLRVHCLMGDYYGALKAVSPINFNERANLFAPKIAGCNIALFYYAGFCYLMLRRYLDAARNLNTILMYINRVKQYHTRSAQYDQILKKNEQMYALLAMTVALSPAASKLLDENVTTQLKERNAEKMAKMVRGEVAAYDEAFSYACPKFITPSPPLDSQASSSSSQTAYRIQLNLFLSEVRSQQTLPLLKQYLILYSSISLSKLSSLMEIEEAQLRTQLACLKNKAYSLKWNGTSNDATAGTFVSASDIDFYLDVDPATGTEMVIVSDTVHTRHHAEFLARHIVKFEEILRDLDAPVAPVTGKSIAV</sequence>
<comment type="caution">
    <text evidence="5">The sequence shown here is derived from an EMBL/GenBank/DDBJ whole genome shotgun (WGS) entry which is preliminary data.</text>
</comment>
<evidence type="ECO:0000256" key="3">
    <source>
        <dbReference type="ARBA" id="ARBA00022917"/>
    </source>
</evidence>
<comment type="function">
    <text evidence="4">Component of the eukaryotic translation initiation factor 3 (eIF-3) complex, which is involved in protein synthesis of a specialized repertoire of mRNAs and, together with other initiation factors, stimulates binding of mRNA and methionyl-tRNAi to the 40S ribosome. The eIF-3 complex specifically targets and initiates translation of a subset of mRNAs involved in cell proliferation.</text>
</comment>
<dbReference type="InterPro" id="IPR019382">
    <property type="entry name" value="eIF3l"/>
</dbReference>
<organism evidence="5 6">
    <name type="scientific">Chlamydomonas eustigma</name>
    <dbReference type="NCBI Taxonomy" id="1157962"/>
    <lineage>
        <taxon>Eukaryota</taxon>
        <taxon>Viridiplantae</taxon>
        <taxon>Chlorophyta</taxon>
        <taxon>core chlorophytes</taxon>
        <taxon>Chlorophyceae</taxon>
        <taxon>CS clade</taxon>
        <taxon>Chlamydomonadales</taxon>
        <taxon>Chlamydomonadaceae</taxon>
        <taxon>Chlamydomonas</taxon>
    </lineage>
</organism>
<dbReference type="AlphaFoldDB" id="A0A250X860"/>
<keyword evidence="1 4" id="KW-0963">Cytoplasm</keyword>
<dbReference type="GO" id="GO:0016282">
    <property type="term" value="C:eukaryotic 43S preinitiation complex"/>
    <property type="evidence" value="ECO:0007669"/>
    <property type="project" value="UniProtKB-UniRule"/>
</dbReference>
<proteinExistence type="inferred from homology"/>
<keyword evidence="3 4" id="KW-0648">Protein biosynthesis</keyword>
<protein>
    <recommendedName>
        <fullName evidence="4">Eukaryotic translation initiation factor 3 subunit L</fullName>
        <shortName evidence="4">eIF3l</shortName>
    </recommendedName>
</protein>
<dbReference type="EMBL" id="BEGY01000040">
    <property type="protein sequence ID" value="GAX79255.1"/>
    <property type="molecule type" value="Genomic_DNA"/>
</dbReference>
<dbReference type="PANTHER" id="PTHR13242">
    <property type="entry name" value="EUKARYOTIC TRANSLATION INITIATION FACTOR 3"/>
    <property type="match status" value="1"/>
</dbReference>
<comment type="subcellular location">
    <subcellularLocation>
        <location evidence="4">Cytoplasm</location>
    </subcellularLocation>
</comment>
<evidence type="ECO:0000256" key="4">
    <source>
        <dbReference type="HAMAP-Rule" id="MF_03011"/>
    </source>
</evidence>
<dbReference type="PANTHER" id="PTHR13242:SF0">
    <property type="entry name" value="EUKARYOTIC TRANSLATION INITIATION FACTOR 3 SUBUNIT L"/>
    <property type="match status" value="1"/>
</dbReference>
<evidence type="ECO:0000313" key="6">
    <source>
        <dbReference type="Proteomes" id="UP000232323"/>
    </source>
</evidence>
<dbReference type="Proteomes" id="UP000232323">
    <property type="component" value="Unassembled WGS sequence"/>
</dbReference>
<keyword evidence="2 4" id="KW-0396">Initiation factor</keyword>